<keyword evidence="3" id="KW-1185">Reference proteome</keyword>
<name>A0A251S255_HELAN</name>
<proteinExistence type="predicted"/>
<dbReference type="Proteomes" id="UP000215914">
    <property type="component" value="Chromosome 16"/>
</dbReference>
<dbReference type="EMBL" id="CM007905">
    <property type="protein sequence ID" value="OTF92780.1"/>
    <property type="molecule type" value="Genomic_DNA"/>
</dbReference>
<reference evidence="1" key="3">
    <citation type="submission" date="2020-06" db="EMBL/GenBank/DDBJ databases">
        <title>Helianthus annuus Genome sequencing and assembly Release 2.</title>
        <authorList>
            <person name="Gouzy J."/>
            <person name="Langlade N."/>
            <person name="Munos S."/>
        </authorList>
    </citation>
    <scope>NUCLEOTIDE SEQUENCE</scope>
    <source>
        <tissue evidence="1">Leaves</tissue>
    </source>
</reference>
<gene>
    <name evidence="2" type="ORF">HannXRQ_Chr16g0525691</name>
    <name evidence="1" type="ORF">HanXRQr2_Chr16g0768761</name>
</gene>
<dbReference type="EMBL" id="MNCJ02000331">
    <property type="protein sequence ID" value="KAF5761756.1"/>
    <property type="molecule type" value="Genomic_DNA"/>
</dbReference>
<evidence type="ECO:0000313" key="2">
    <source>
        <dbReference type="EMBL" id="OTF92780.1"/>
    </source>
</evidence>
<protein>
    <submittedName>
        <fullName evidence="2">Uncharacterized protein</fullName>
    </submittedName>
</protein>
<evidence type="ECO:0000313" key="1">
    <source>
        <dbReference type="EMBL" id="KAF5761756.1"/>
    </source>
</evidence>
<dbReference type="Gramene" id="mRNA:HanXRQr2_Chr16g0768761">
    <property type="protein sequence ID" value="CDS:HanXRQr2_Chr16g0768761.1"/>
    <property type="gene ID" value="HanXRQr2_Chr16g0768761"/>
</dbReference>
<sequence length="68" mass="7558">MLSFSDEGFEVVPCLDVSSTEHVTLSAESVSNHIRLAWVITNLTVVIIEKFYPSALTHIKLSLIKDVL</sequence>
<dbReference type="AlphaFoldDB" id="A0A251S255"/>
<accession>A0A251S255</accession>
<dbReference type="InParanoid" id="A0A251S255"/>
<organism evidence="2 3">
    <name type="scientific">Helianthus annuus</name>
    <name type="common">Common sunflower</name>
    <dbReference type="NCBI Taxonomy" id="4232"/>
    <lineage>
        <taxon>Eukaryota</taxon>
        <taxon>Viridiplantae</taxon>
        <taxon>Streptophyta</taxon>
        <taxon>Embryophyta</taxon>
        <taxon>Tracheophyta</taxon>
        <taxon>Spermatophyta</taxon>
        <taxon>Magnoliopsida</taxon>
        <taxon>eudicotyledons</taxon>
        <taxon>Gunneridae</taxon>
        <taxon>Pentapetalae</taxon>
        <taxon>asterids</taxon>
        <taxon>campanulids</taxon>
        <taxon>Asterales</taxon>
        <taxon>Asteraceae</taxon>
        <taxon>Asteroideae</taxon>
        <taxon>Heliantheae alliance</taxon>
        <taxon>Heliantheae</taxon>
        <taxon>Helianthus</taxon>
    </lineage>
</organism>
<evidence type="ECO:0000313" key="3">
    <source>
        <dbReference type="Proteomes" id="UP000215914"/>
    </source>
</evidence>
<reference evidence="1 3" key="1">
    <citation type="journal article" date="2017" name="Nature">
        <title>The sunflower genome provides insights into oil metabolism, flowering and Asterid evolution.</title>
        <authorList>
            <person name="Badouin H."/>
            <person name="Gouzy J."/>
            <person name="Grassa C.J."/>
            <person name="Murat F."/>
            <person name="Staton S.E."/>
            <person name="Cottret L."/>
            <person name="Lelandais-Briere C."/>
            <person name="Owens G.L."/>
            <person name="Carrere S."/>
            <person name="Mayjonade B."/>
            <person name="Legrand L."/>
            <person name="Gill N."/>
            <person name="Kane N.C."/>
            <person name="Bowers J.E."/>
            <person name="Hubner S."/>
            <person name="Bellec A."/>
            <person name="Berard A."/>
            <person name="Berges H."/>
            <person name="Blanchet N."/>
            <person name="Boniface M.C."/>
            <person name="Brunel D."/>
            <person name="Catrice O."/>
            <person name="Chaidir N."/>
            <person name="Claudel C."/>
            <person name="Donnadieu C."/>
            <person name="Faraut T."/>
            <person name="Fievet G."/>
            <person name="Helmstetter N."/>
            <person name="King M."/>
            <person name="Knapp S.J."/>
            <person name="Lai Z."/>
            <person name="Le Paslier M.C."/>
            <person name="Lippi Y."/>
            <person name="Lorenzon L."/>
            <person name="Mandel J.R."/>
            <person name="Marage G."/>
            <person name="Marchand G."/>
            <person name="Marquand E."/>
            <person name="Bret-Mestries E."/>
            <person name="Morien E."/>
            <person name="Nambeesan S."/>
            <person name="Nguyen T."/>
            <person name="Pegot-Espagnet P."/>
            <person name="Pouilly N."/>
            <person name="Raftis F."/>
            <person name="Sallet E."/>
            <person name="Schiex T."/>
            <person name="Thomas J."/>
            <person name="Vandecasteele C."/>
            <person name="Vares D."/>
            <person name="Vear F."/>
            <person name="Vautrin S."/>
            <person name="Crespi M."/>
            <person name="Mangin B."/>
            <person name="Burke J.M."/>
            <person name="Salse J."/>
            <person name="Munos S."/>
            <person name="Vincourt P."/>
            <person name="Rieseberg L.H."/>
            <person name="Langlade N.B."/>
        </authorList>
    </citation>
    <scope>NUCLEOTIDE SEQUENCE [LARGE SCALE GENOMIC DNA]</scope>
    <source>
        <strain evidence="3">cv. SF193</strain>
        <tissue evidence="1">Leaves</tissue>
    </source>
</reference>
<reference evidence="2" key="2">
    <citation type="submission" date="2017-02" db="EMBL/GenBank/DDBJ databases">
        <title>Sunflower complete genome.</title>
        <authorList>
            <person name="Langlade N."/>
            <person name="Munos S."/>
        </authorList>
    </citation>
    <scope>NUCLEOTIDE SEQUENCE [LARGE SCALE GENOMIC DNA]</scope>
    <source>
        <tissue evidence="2">Leaves</tissue>
    </source>
</reference>